<sequence length="188" mass="21312">MTKQFIYKNLTPDDFDSIIALGNFVHGDGYLNHENIRTWYEKGIKNGINAGYVVYDQDKLVGFRITFSAGQWHVDKWCSPQLWQVPVDKSCYFKCNTVDENYRGHGIGGQLLKLSIAAAKEQGSLAGVSHLWKQSPGNSAVKYFTKCGGQLVETHPDKWYEDSKNGYNCILCGYDCHCEAAEMIIYFD</sequence>
<dbReference type="SUPFAM" id="SSF55729">
    <property type="entry name" value="Acyl-CoA N-acyltransferases (Nat)"/>
    <property type="match status" value="1"/>
</dbReference>
<dbReference type="CDD" id="cd04301">
    <property type="entry name" value="NAT_SF"/>
    <property type="match status" value="1"/>
</dbReference>
<dbReference type="InterPro" id="IPR016181">
    <property type="entry name" value="Acyl_CoA_acyltransferase"/>
</dbReference>
<dbReference type="InterPro" id="IPR000182">
    <property type="entry name" value="GNAT_dom"/>
</dbReference>
<keyword evidence="3" id="KW-1185">Reference proteome</keyword>
<evidence type="ECO:0000313" key="2">
    <source>
        <dbReference type="EMBL" id="WDE12676.1"/>
    </source>
</evidence>
<dbReference type="Pfam" id="PF00583">
    <property type="entry name" value="Acetyltransf_1"/>
    <property type="match status" value="1"/>
</dbReference>
<name>A0ABY7VGI4_9GAMM</name>
<dbReference type="Gene3D" id="3.40.630.30">
    <property type="match status" value="1"/>
</dbReference>
<evidence type="ECO:0000313" key="3">
    <source>
        <dbReference type="Proteomes" id="UP001215231"/>
    </source>
</evidence>
<reference evidence="2 3" key="1">
    <citation type="journal article" date="2022" name="Mar. Drugs">
        <title>Bioassay-Guided Fractionation Leads to the Detection of Cholic Acid Generated by the Rare Thalassomonas sp.</title>
        <authorList>
            <person name="Pheiffer F."/>
            <person name="Schneider Y.K."/>
            <person name="Hansen E.H."/>
            <person name="Andersen J.H."/>
            <person name="Isaksson J."/>
            <person name="Busche T."/>
            <person name="R C."/>
            <person name="Kalinowski J."/>
            <person name="Zyl L.V."/>
            <person name="Trindade M."/>
        </authorList>
    </citation>
    <scope>NUCLEOTIDE SEQUENCE [LARGE SCALE GENOMIC DNA]</scope>
    <source>
        <strain evidence="2 3">A5K-61T</strain>
    </source>
</reference>
<dbReference type="Proteomes" id="UP001215231">
    <property type="component" value="Chromosome"/>
</dbReference>
<dbReference type="RefSeq" id="WP_274052961.1">
    <property type="nucleotide sequence ID" value="NZ_CP059693.1"/>
</dbReference>
<organism evidence="2 3">
    <name type="scientific">Thalassomonas haliotis</name>
    <dbReference type="NCBI Taxonomy" id="485448"/>
    <lineage>
        <taxon>Bacteria</taxon>
        <taxon>Pseudomonadati</taxon>
        <taxon>Pseudomonadota</taxon>
        <taxon>Gammaproteobacteria</taxon>
        <taxon>Alteromonadales</taxon>
        <taxon>Colwelliaceae</taxon>
        <taxon>Thalassomonas</taxon>
    </lineage>
</organism>
<proteinExistence type="predicted"/>
<protein>
    <submittedName>
        <fullName evidence="2">GNAT family N-acetyltransferase</fullName>
    </submittedName>
</protein>
<dbReference type="EMBL" id="CP059693">
    <property type="protein sequence ID" value="WDE12676.1"/>
    <property type="molecule type" value="Genomic_DNA"/>
</dbReference>
<accession>A0ABY7VGI4</accession>
<evidence type="ECO:0000259" key="1">
    <source>
        <dbReference type="PROSITE" id="PS51186"/>
    </source>
</evidence>
<dbReference type="PROSITE" id="PS51186">
    <property type="entry name" value="GNAT"/>
    <property type="match status" value="1"/>
</dbReference>
<gene>
    <name evidence="2" type="ORF">H3N35_04175</name>
</gene>
<feature type="domain" description="N-acetyltransferase" evidence="1">
    <location>
        <begin position="5"/>
        <end position="188"/>
    </location>
</feature>